<protein>
    <submittedName>
        <fullName evidence="4">Diguanylate cyclase</fullName>
    </submittedName>
</protein>
<dbReference type="Pfam" id="PF13426">
    <property type="entry name" value="PAS_9"/>
    <property type="match status" value="1"/>
</dbReference>
<dbReference type="SUPFAM" id="SSF141868">
    <property type="entry name" value="EAL domain-like"/>
    <property type="match status" value="1"/>
</dbReference>
<evidence type="ECO:0000259" key="1">
    <source>
        <dbReference type="PROSITE" id="PS50112"/>
    </source>
</evidence>
<dbReference type="SMART" id="SM00052">
    <property type="entry name" value="EAL"/>
    <property type="match status" value="1"/>
</dbReference>
<dbReference type="PROSITE" id="PS50887">
    <property type="entry name" value="GGDEF"/>
    <property type="match status" value="1"/>
</dbReference>
<dbReference type="CDD" id="cd01949">
    <property type="entry name" value="GGDEF"/>
    <property type="match status" value="1"/>
</dbReference>
<reference evidence="4 5" key="1">
    <citation type="submission" date="2013-08" db="EMBL/GenBank/DDBJ databases">
        <title>Genome of Pontibacillus chungwhensis.</title>
        <authorList>
            <person name="Wang Q."/>
            <person name="Wang G."/>
        </authorList>
    </citation>
    <scope>NUCLEOTIDE SEQUENCE [LARGE SCALE GENOMIC DNA]</scope>
    <source>
        <strain evidence="4 5">BH030062</strain>
    </source>
</reference>
<dbReference type="InterPro" id="IPR001633">
    <property type="entry name" value="EAL_dom"/>
</dbReference>
<dbReference type="PROSITE" id="PS50112">
    <property type="entry name" value="PAS"/>
    <property type="match status" value="1"/>
</dbReference>
<accession>A0A0A2UZA0</accession>
<dbReference type="PROSITE" id="PS50883">
    <property type="entry name" value="EAL"/>
    <property type="match status" value="1"/>
</dbReference>
<dbReference type="Pfam" id="PF13188">
    <property type="entry name" value="PAS_8"/>
    <property type="match status" value="1"/>
</dbReference>
<name>A0A0A2UZA0_9BACI</name>
<comment type="caution">
    <text evidence="4">The sequence shown here is derived from an EMBL/GenBank/DDBJ whole genome shotgun (WGS) entry which is preliminary data.</text>
</comment>
<dbReference type="NCBIfam" id="TIGR00254">
    <property type="entry name" value="GGDEF"/>
    <property type="match status" value="1"/>
</dbReference>
<dbReference type="EMBL" id="AVBG01000003">
    <property type="protein sequence ID" value="KGP92118.1"/>
    <property type="molecule type" value="Genomic_DNA"/>
</dbReference>
<evidence type="ECO:0000259" key="3">
    <source>
        <dbReference type="PROSITE" id="PS50887"/>
    </source>
</evidence>
<dbReference type="InterPro" id="IPR000014">
    <property type="entry name" value="PAS"/>
</dbReference>
<dbReference type="FunFam" id="3.20.20.450:FF:000001">
    <property type="entry name" value="Cyclic di-GMP phosphodiesterase yahA"/>
    <property type="match status" value="1"/>
</dbReference>
<dbReference type="RefSeq" id="WP_052114899.1">
    <property type="nucleotide sequence ID" value="NZ_AVBG01000003.1"/>
</dbReference>
<dbReference type="Pfam" id="PF00563">
    <property type="entry name" value="EAL"/>
    <property type="match status" value="1"/>
</dbReference>
<dbReference type="InterPro" id="IPR035965">
    <property type="entry name" value="PAS-like_dom_sf"/>
</dbReference>
<dbReference type="Pfam" id="PF00990">
    <property type="entry name" value="GGDEF"/>
    <property type="match status" value="1"/>
</dbReference>
<feature type="domain" description="EAL" evidence="2">
    <location>
        <begin position="406"/>
        <end position="657"/>
    </location>
</feature>
<organism evidence="4 5">
    <name type="scientific">Pontibacillus chungwhensis BH030062</name>
    <dbReference type="NCBI Taxonomy" id="1385513"/>
    <lineage>
        <taxon>Bacteria</taxon>
        <taxon>Bacillati</taxon>
        <taxon>Bacillota</taxon>
        <taxon>Bacilli</taxon>
        <taxon>Bacillales</taxon>
        <taxon>Bacillaceae</taxon>
        <taxon>Pontibacillus</taxon>
    </lineage>
</organism>
<feature type="domain" description="PAS" evidence="1">
    <location>
        <begin position="129"/>
        <end position="177"/>
    </location>
</feature>
<proteinExistence type="predicted"/>
<dbReference type="SMART" id="SM00267">
    <property type="entry name" value="GGDEF"/>
    <property type="match status" value="1"/>
</dbReference>
<dbReference type="InterPro" id="IPR052155">
    <property type="entry name" value="Biofilm_reg_signaling"/>
</dbReference>
<dbReference type="InterPro" id="IPR035919">
    <property type="entry name" value="EAL_sf"/>
</dbReference>
<evidence type="ECO:0000259" key="2">
    <source>
        <dbReference type="PROSITE" id="PS50883"/>
    </source>
</evidence>
<dbReference type="InterPro" id="IPR043128">
    <property type="entry name" value="Rev_trsase/Diguanyl_cyclase"/>
</dbReference>
<feature type="domain" description="GGDEF" evidence="3">
    <location>
        <begin position="264"/>
        <end position="397"/>
    </location>
</feature>
<dbReference type="InterPro" id="IPR000160">
    <property type="entry name" value="GGDEF_dom"/>
</dbReference>
<dbReference type="PANTHER" id="PTHR44757:SF2">
    <property type="entry name" value="BIOFILM ARCHITECTURE MAINTENANCE PROTEIN MBAA"/>
    <property type="match status" value="1"/>
</dbReference>
<dbReference type="Gene3D" id="3.30.70.270">
    <property type="match status" value="1"/>
</dbReference>
<dbReference type="OrthoDB" id="9759607at2"/>
<dbReference type="PANTHER" id="PTHR44757">
    <property type="entry name" value="DIGUANYLATE CYCLASE DGCP"/>
    <property type="match status" value="1"/>
</dbReference>
<dbReference type="SUPFAM" id="SSF55073">
    <property type="entry name" value="Nucleotide cyclase"/>
    <property type="match status" value="1"/>
</dbReference>
<dbReference type="InterPro" id="IPR029787">
    <property type="entry name" value="Nucleotide_cyclase"/>
</dbReference>
<evidence type="ECO:0000313" key="5">
    <source>
        <dbReference type="Proteomes" id="UP000030153"/>
    </source>
</evidence>
<gene>
    <name evidence="4" type="ORF">N780_00590</name>
</gene>
<dbReference type="eggNOG" id="COG5001">
    <property type="taxonomic scope" value="Bacteria"/>
</dbReference>
<dbReference type="SMART" id="SM00091">
    <property type="entry name" value="PAS"/>
    <property type="match status" value="2"/>
</dbReference>
<dbReference type="NCBIfam" id="TIGR00229">
    <property type="entry name" value="sensory_box"/>
    <property type="match status" value="1"/>
</dbReference>
<dbReference type="CDD" id="cd01948">
    <property type="entry name" value="EAL"/>
    <property type="match status" value="1"/>
</dbReference>
<dbReference type="CDD" id="cd00130">
    <property type="entry name" value="PAS"/>
    <property type="match status" value="1"/>
</dbReference>
<dbReference type="Gene3D" id="3.30.450.20">
    <property type="entry name" value="PAS domain"/>
    <property type="match status" value="1"/>
</dbReference>
<evidence type="ECO:0000313" key="4">
    <source>
        <dbReference type="EMBL" id="KGP92118.1"/>
    </source>
</evidence>
<dbReference type="SUPFAM" id="SSF55785">
    <property type="entry name" value="PYP-like sensor domain (PAS domain)"/>
    <property type="match status" value="1"/>
</dbReference>
<dbReference type="Gene3D" id="3.20.20.450">
    <property type="entry name" value="EAL domain"/>
    <property type="match status" value="1"/>
</dbReference>
<dbReference type="Proteomes" id="UP000030153">
    <property type="component" value="Unassembled WGS sequence"/>
</dbReference>
<dbReference type="AlphaFoldDB" id="A0A0A2UZA0"/>
<sequence>MSNPCDHSSLPIHKKLLDHLRDALLFVDERGEIVEWNQPAKELLDISVVQPTSIYSYFDFDQLIVDEDVQRLMKVIDGSGRQLSVKVLGLNCNNKKLYCLSLQDSSFYDRIKELRQQIHQFMDSSLEGMVLHDNGIIVECDDTFAEILGYENEELLHKSVFDIVDPQYSRALKEKIDIIPNEPYEIAAVTKSGKRIHLEVMAHPYPYDNKILRGAVIRDITERVENEKRIEFMAYFDELTNLPNRTYFLQELMDVINQAQASGEMFAVYFMDIDYFKQINDTMGYVFGDKLLQSCARRLKYLQNEHTFLARMGGDEFLILQRYVKTKEEAEALAQEIIDQFQEPIHIDDFELFTSVSIGISLYPDDGQDANELIKHADSAMNVIKEHYRNDYKMFESSISKDFKSILTMETELRKALKEGQFELHYQPQKNIVTGRIVGVEALLRWNHPKEGFISPGTFIPLAEKTGLILEIGDWVMYEACRQNKQWQDEGYDPIIVGVNLSAKQFHQSDLVERVASILNKTGLQPSHLELEITESMAMSNEEDIIQTLEGLRDLGVYVSIDDFGTGYSSLKYLSRFPVNKLKIDKVFIQNRKQNEAIVKSIIHMSHSLDMKVIAEGVETEEQLTFLKNERCDEMQGFFYSKPLPPKHLNEMFQKQTV</sequence>
<dbReference type="STRING" id="1385513.N780_00590"/>
<keyword evidence="5" id="KW-1185">Reference proteome</keyword>